<protein>
    <submittedName>
        <fullName evidence="1">Uncharacterized protein</fullName>
    </submittedName>
</protein>
<proteinExistence type="predicted"/>
<gene>
    <name evidence="1" type="ORF">HRbin17_02534</name>
</gene>
<dbReference type="AlphaFoldDB" id="A0A2H5XFQ9"/>
<evidence type="ECO:0000313" key="1">
    <source>
        <dbReference type="EMBL" id="GBD00002.1"/>
    </source>
</evidence>
<evidence type="ECO:0000313" key="2">
    <source>
        <dbReference type="Proteomes" id="UP000236173"/>
    </source>
</evidence>
<dbReference type="Proteomes" id="UP000236173">
    <property type="component" value="Unassembled WGS sequence"/>
</dbReference>
<name>A0A2H5XFQ9_9BACT</name>
<comment type="caution">
    <text evidence="1">The sequence shown here is derived from an EMBL/GenBank/DDBJ whole genome shotgun (WGS) entry which is preliminary data.</text>
</comment>
<reference evidence="2" key="1">
    <citation type="submission" date="2017-09" db="EMBL/GenBank/DDBJ databases">
        <title>Metaegenomics of thermophilic ammonia-oxidizing enrichment culture.</title>
        <authorList>
            <person name="Kato S."/>
            <person name="Suzuki K."/>
        </authorList>
    </citation>
    <scope>NUCLEOTIDE SEQUENCE [LARGE SCALE GENOMIC DNA]</scope>
</reference>
<sequence>MLPNTVPAPMAITAAFPALRPAPCAPILSRLPINNAASALPQTNHDIVASAMKVLASGIASQMNPPRKHSISK</sequence>
<dbReference type="EMBL" id="BEHT01000047">
    <property type="protein sequence ID" value="GBD00002.1"/>
    <property type="molecule type" value="Genomic_DNA"/>
</dbReference>
<organism evidence="1 2">
    <name type="scientific">Candidatus Fervidibacter japonicus</name>
    <dbReference type="NCBI Taxonomy" id="2035412"/>
    <lineage>
        <taxon>Bacteria</taxon>
        <taxon>Candidatus Fervidibacterota</taxon>
        <taxon>Candidatus Fervidibacter</taxon>
    </lineage>
</organism>
<accession>A0A2H5XFQ9</accession>